<reference evidence="1 2" key="1">
    <citation type="submission" date="2019-04" db="EMBL/GenBank/DDBJ databases">
        <title>Chromosome genome assembly for Takifugu flavidus.</title>
        <authorList>
            <person name="Xiao S."/>
        </authorList>
    </citation>
    <scope>NUCLEOTIDE SEQUENCE [LARGE SCALE GENOMIC DNA]</scope>
    <source>
        <strain evidence="1">HTHZ2018</strain>
        <tissue evidence="1">Muscle</tissue>
    </source>
</reference>
<sequence>MLSRIVQGAGPNVEAGHIRPTVRSLGTTAFAEKLCILHSEFTQRFADFDIQKSRFELLSNPFAAEVEKAPTNLQMELIKLQCSDALKSKYDAVGASQFPQFITDTMPQLHTEAALMLSMFGSTS</sequence>
<accession>A0A5C6NAR0</accession>
<gene>
    <name evidence="1" type="ORF">D4764_04G0013740</name>
</gene>
<keyword evidence="2" id="KW-1185">Reference proteome</keyword>
<dbReference type="Proteomes" id="UP000324091">
    <property type="component" value="Chromosome 4"/>
</dbReference>
<protein>
    <submittedName>
        <fullName evidence="1">Uncharacterized protein</fullName>
    </submittedName>
</protein>
<evidence type="ECO:0000313" key="2">
    <source>
        <dbReference type="Proteomes" id="UP000324091"/>
    </source>
</evidence>
<dbReference type="PANTHER" id="PTHR45913:SF11">
    <property type="entry name" value="EPM2A-INTERACTING PROTEIN 1"/>
    <property type="match status" value="1"/>
</dbReference>
<organism evidence="1 2">
    <name type="scientific">Takifugu flavidus</name>
    <name type="common">sansaifugu</name>
    <dbReference type="NCBI Taxonomy" id="433684"/>
    <lineage>
        <taxon>Eukaryota</taxon>
        <taxon>Metazoa</taxon>
        <taxon>Chordata</taxon>
        <taxon>Craniata</taxon>
        <taxon>Vertebrata</taxon>
        <taxon>Euteleostomi</taxon>
        <taxon>Actinopterygii</taxon>
        <taxon>Neopterygii</taxon>
        <taxon>Teleostei</taxon>
        <taxon>Neoteleostei</taxon>
        <taxon>Acanthomorphata</taxon>
        <taxon>Eupercaria</taxon>
        <taxon>Tetraodontiformes</taxon>
        <taxon>Tetradontoidea</taxon>
        <taxon>Tetraodontidae</taxon>
        <taxon>Takifugu</taxon>
    </lineage>
</organism>
<dbReference type="PANTHER" id="PTHR45913">
    <property type="entry name" value="EPM2A-INTERACTING PROTEIN 1"/>
    <property type="match status" value="1"/>
</dbReference>
<dbReference type="AlphaFoldDB" id="A0A5C6NAR0"/>
<dbReference type="EMBL" id="RHFK02000017">
    <property type="protein sequence ID" value="TWW62727.1"/>
    <property type="molecule type" value="Genomic_DNA"/>
</dbReference>
<comment type="caution">
    <text evidence="1">The sequence shown here is derived from an EMBL/GenBank/DDBJ whole genome shotgun (WGS) entry which is preliminary data.</text>
</comment>
<proteinExistence type="predicted"/>
<name>A0A5C6NAR0_9TELE</name>
<evidence type="ECO:0000313" key="1">
    <source>
        <dbReference type="EMBL" id="TWW62727.1"/>
    </source>
</evidence>